<organism evidence="9 10">
    <name type="scientific">Didymodactylos carnosus</name>
    <dbReference type="NCBI Taxonomy" id="1234261"/>
    <lineage>
        <taxon>Eukaryota</taxon>
        <taxon>Metazoa</taxon>
        <taxon>Spiralia</taxon>
        <taxon>Gnathifera</taxon>
        <taxon>Rotifera</taxon>
        <taxon>Eurotatoria</taxon>
        <taxon>Bdelloidea</taxon>
        <taxon>Philodinida</taxon>
        <taxon>Philodinidae</taxon>
        <taxon>Didymodactylos</taxon>
    </lineage>
</organism>
<comment type="caution">
    <text evidence="9">The sequence shown here is derived from an EMBL/GenBank/DDBJ whole genome shotgun (WGS) entry which is preliminary data.</text>
</comment>
<dbReference type="Pfam" id="PF01753">
    <property type="entry name" value="zf-MYND"/>
    <property type="match status" value="1"/>
</dbReference>
<evidence type="ECO:0000313" key="10">
    <source>
        <dbReference type="Proteomes" id="UP000682733"/>
    </source>
</evidence>
<evidence type="ECO:0000256" key="4">
    <source>
        <dbReference type="ARBA" id="ARBA00038101"/>
    </source>
</evidence>
<comment type="similarity">
    <text evidence="4">Belongs to the sel-1 family.</text>
</comment>
<dbReference type="SMART" id="SM00028">
    <property type="entry name" value="TPR"/>
    <property type="match status" value="3"/>
</dbReference>
<dbReference type="InterPro" id="IPR050767">
    <property type="entry name" value="Sel1_AlgK"/>
</dbReference>
<dbReference type="InterPro" id="IPR011990">
    <property type="entry name" value="TPR-like_helical_dom_sf"/>
</dbReference>
<dbReference type="GO" id="GO:0008270">
    <property type="term" value="F:zinc ion binding"/>
    <property type="evidence" value="ECO:0007669"/>
    <property type="project" value="UniProtKB-KW"/>
</dbReference>
<dbReference type="Pfam" id="PF08238">
    <property type="entry name" value="Sel1"/>
    <property type="match status" value="5"/>
</dbReference>
<proteinExistence type="inferred from homology"/>
<evidence type="ECO:0000256" key="3">
    <source>
        <dbReference type="ARBA" id="ARBA00022833"/>
    </source>
</evidence>
<evidence type="ECO:0000313" key="9">
    <source>
        <dbReference type="EMBL" id="CAF3510334.1"/>
    </source>
</evidence>
<evidence type="ECO:0000256" key="2">
    <source>
        <dbReference type="ARBA" id="ARBA00022771"/>
    </source>
</evidence>
<gene>
    <name evidence="8" type="ORF">OVA965_LOCUS1013</name>
    <name evidence="9" type="ORF">TMI583_LOCUS1014</name>
</gene>
<keyword evidence="1" id="KW-0479">Metal-binding</keyword>
<dbReference type="PANTHER" id="PTHR11102:SF160">
    <property type="entry name" value="ERAD-ASSOCIATED E3 UBIQUITIN-PROTEIN LIGASE COMPONENT HRD3"/>
    <property type="match status" value="1"/>
</dbReference>
<evidence type="ECO:0000259" key="7">
    <source>
        <dbReference type="PROSITE" id="PS50865"/>
    </source>
</evidence>
<dbReference type="PROSITE" id="PS50865">
    <property type="entry name" value="ZF_MYND_2"/>
    <property type="match status" value="1"/>
</dbReference>
<dbReference type="Gene3D" id="6.10.140.2220">
    <property type="match status" value="1"/>
</dbReference>
<dbReference type="EMBL" id="CAJOBA010000167">
    <property type="protein sequence ID" value="CAF3510334.1"/>
    <property type="molecule type" value="Genomic_DNA"/>
</dbReference>
<keyword evidence="6" id="KW-0802">TPR repeat</keyword>
<dbReference type="Gene3D" id="1.25.40.10">
    <property type="entry name" value="Tetratricopeptide repeat domain"/>
    <property type="match status" value="3"/>
</dbReference>
<feature type="repeat" description="TPR" evidence="6">
    <location>
        <begin position="273"/>
        <end position="306"/>
    </location>
</feature>
<dbReference type="Pfam" id="PF00515">
    <property type="entry name" value="TPR_1"/>
    <property type="match status" value="1"/>
</dbReference>
<accession>A0A8S2GF56</accession>
<dbReference type="EMBL" id="CAJNOK010000167">
    <property type="protein sequence ID" value="CAF0734040.1"/>
    <property type="molecule type" value="Genomic_DNA"/>
</dbReference>
<dbReference type="SUPFAM" id="SSF144232">
    <property type="entry name" value="HIT/MYND zinc finger-like"/>
    <property type="match status" value="1"/>
</dbReference>
<evidence type="ECO:0000313" key="8">
    <source>
        <dbReference type="EMBL" id="CAF0734040.1"/>
    </source>
</evidence>
<keyword evidence="2 5" id="KW-0863">Zinc-finger</keyword>
<evidence type="ECO:0000256" key="6">
    <source>
        <dbReference type="PROSITE-ProRule" id="PRU00339"/>
    </source>
</evidence>
<dbReference type="SUPFAM" id="SSF48452">
    <property type="entry name" value="TPR-like"/>
    <property type="match status" value="2"/>
</dbReference>
<evidence type="ECO:0000256" key="5">
    <source>
        <dbReference type="PROSITE-ProRule" id="PRU00134"/>
    </source>
</evidence>
<dbReference type="PANTHER" id="PTHR11102">
    <property type="entry name" value="SEL-1-LIKE PROTEIN"/>
    <property type="match status" value="1"/>
</dbReference>
<dbReference type="InterPro" id="IPR006597">
    <property type="entry name" value="Sel1-like"/>
</dbReference>
<reference evidence="9" key="1">
    <citation type="submission" date="2021-02" db="EMBL/GenBank/DDBJ databases">
        <authorList>
            <person name="Nowell W R."/>
        </authorList>
    </citation>
    <scope>NUCLEOTIDE SEQUENCE</scope>
</reference>
<feature type="domain" description="MYND-type" evidence="7">
    <location>
        <begin position="1061"/>
        <end position="1100"/>
    </location>
</feature>
<dbReference type="InterPro" id="IPR002893">
    <property type="entry name" value="Znf_MYND"/>
</dbReference>
<dbReference type="PROSITE" id="PS01360">
    <property type="entry name" value="ZF_MYND_1"/>
    <property type="match status" value="1"/>
</dbReference>
<sequence length="1104" mass="126902">MAAITATPAVDFSNWSKLQHLIGHSFVCLRRLFKTRYLQFFNQVWDDTPTIGSQFYSSVIRSSPNNFHFFPVQVTSIKNGNSEDWDLTILTALLLNISRPRNLTIPEKQKVDMEDQLLKDLRTIRNELAHHATRRITESEFARLLQRLKTILICFGEDDSELDKLKDDIEFKSSKESVDSESVKAMNSLNVIANRSFKEKNYADAIKNFTMATTLPHIPAKDHALLYSNISSTRLALYEQTNSASTAVTTADDERYHALKDAKQARNLWPTWWKAHYRVGNAYFSMNELEKAIISFERALALAPLNDQVKQVLDTSRFKLSQQIRHEHLDPRLKPETMDEHLTDMKDRFGIDPEQVRLGHLLADMSDDPTRANVIKGHKYFRGDTEMRIRQDYDQSAFYFAEAARQGNAEGMYNLGMMYDRGQGVKKDHRLATQFFEKAALQPAQLPKTNLPNIGVAEAQHALGLRYYNGVDVSKNYAAAANWYKRAAENGCEQAANNLGIMYQDGGGVEQDSVKAEQWSQFAAKKGDPNAMYTMSHLSFKKNDFQMTREWHQRACNAGHVLALTNREKFLEEINEREALVTQLPPNLLNVLNESTRILDLTNIKPMPSKSSSSLYKYLELKEHALKGSVTAKQLCMALQHFYTALYIITQSENLDEKQFIHELAEAYRTEHRVVQIVDADLYKQIQTVIRSSLKRHPDDEDAQICYVYFHSDDLEPNAKLLHEWKVTHPNSIHLYDLSAAVNCFLKQYELALLDCNIGLKLDPNYCELLYTKAVALRLLPNTDQTDIIAAYQKFLALAPKDHRKVPESYYAMTQCYFPRDKPVKHDVTSKIIPDAAVQTYEQGLEAERLQLPCYLPYKSTSKTAIKAVFDFVDLCKRDTLQSDQTPRQPIRQNCARLIDPRRIKLFKEQRQFLWTTQKLKDDQLLVSLTRTNPPPKTQKKPRKLIGLKPITLRDMDSTKDKVYDGYVLSVTIIEQTLSFEPSVLLLIEDENLDIERLFIYGFSPDDGQRLIEEVFTIGHQMNILNPYLRIGSRDMKPSIRVDDFTSVIMQDESEKVIKMCRCCGEGNAPHMCSICGKARYCSRDCQAIDWKQYGHKLICKLTT</sequence>
<dbReference type="SMART" id="SM00671">
    <property type="entry name" value="SEL1"/>
    <property type="match status" value="5"/>
</dbReference>
<protein>
    <recommendedName>
        <fullName evidence="7">MYND-type domain-containing protein</fullName>
    </recommendedName>
</protein>
<evidence type="ECO:0000256" key="1">
    <source>
        <dbReference type="ARBA" id="ARBA00022723"/>
    </source>
</evidence>
<dbReference type="PROSITE" id="PS50005">
    <property type="entry name" value="TPR"/>
    <property type="match status" value="1"/>
</dbReference>
<dbReference type="SUPFAM" id="SSF81901">
    <property type="entry name" value="HCP-like"/>
    <property type="match status" value="1"/>
</dbReference>
<name>A0A8S2GF56_9BILA</name>
<dbReference type="Proteomes" id="UP000677228">
    <property type="component" value="Unassembled WGS sequence"/>
</dbReference>
<keyword evidence="3" id="KW-0862">Zinc</keyword>
<dbReference type="InterPro" id="IPR019734">
    <property type="entry name" value="TPR_rpt"/>
</dbReference>
<dbReference type="PROSITE" id="PS50293">
    <property type="entry name" value="TPR_REGION"/>
    <property type="match status" value="1"/>
</dbReference>
<dbReference type="AlphaFoldDB" id="A0A8S2GF56"/>
<dbReference type="Proteomes" id="UP000682733">
    <property type="component" value="Unassembled WGS sequence"/>
</dbReference>